<keyword evidence="1 6" id="KW-0808">Transferase</keyword>
<dbReference type="InterPro" id="IPR029069">
    <property type="entry name" value="HotDog_dom_sf"/>
</dbReference>
<dbReference type="InParanoid" id="A0A4R2PWL1"/>
<dbReference type="FunFam" id="3.10.129.10:FF:000042">
    <property type="entry name" value="MaoC domain protein dehydratase"/>
    <property type="match status" value="1"/>
</dbReference>
<name>A0A4R2PWL1_RHOSA</name>
<dbReference type="InterPro" id="IPR002505">
    <property type="entry name" value="PTA_PTB"/>
</dbReference>
<dbReference type="EMBL" id="SLXO01000001">
    <property type="protein sequence ID" value="TCP38541.1"/>
    <property type="molecule type" value="Genomic_DNA"/>
</dbReference>
<dbReference type="PANTHER" id="PTHR43356:SF2">
    <property type="entry name" value="PHOSPHATE ACETYLTRANSFERASE"/>
    <property type="match status" value="1"/>
</dbReference>
<keyword evidence="3" id="KW-0012">Acyltransferase</keyword>
<reference evidence="6 7" key="1">
    <citation type="submission" date="2019-03" db="EMBL/GenBank/DDBJ databases">
        <title>Genomic Encyclopedia of Type Strains, Phase IV (KMG-IV): sequencing the most valuable type-strain genomes for metagenomic binning, comparative biology and taxonomic classification.</title>
        <authorList>
            <person name="Goeker M."/>
        </authorList>
    </citation>
    <scope>NUCLEOTIDE SEQUENCE [LARGE SCALE GENOMIC DNA]</scope>
    <source>
        <strain evidence="6 7">DSM 2132</strain>
    </source>
</reference>
<dbReference type="GO" id="GO:0016836">
    <property type="term" value="F:hydro-lyase activity"/>
    <property type="evidence" value="ECO:0007669"/>
    <property type="project" value="UniProtKB-ARBA"/>
</dbReference>
<dbReference type="InterPro" id="IPR002539">
    <property type="entry name" value="MaoC-like_dom"/>
</dbReference>
<dbReference type="NCBIfam" id="NF006045">
    <property type="entry name" value="PRK08190.1"/>
    <property type="match status" value="1"/>
</dbReference>
<dbReference type="CDD" id="cd03449">
    <property type="entry name" value="R_hydratase"/>
    <property type="match status" value="1"/>
</dbReference>
<dbReference type="FunCoup" id="A0A4R2PWL1">
    <property type="interactions" value="101"/>
</dbReference>
<evidence type="ECO:0000259" key="4">
    <source>
        <dbReference type="Pfam" id="PF01515"/>
    </source>
</evidence>
<evidence type="ECO:0000259" key="5">
    <source>
        <dbReference type="Pfam" id="PF01575"/>
    </source>
</evidence>
<organism evidence="6 7">
    <name type="scientific">Rhodothalassium salexigens DSM 2132</name>
    <dbReference type="NCBI Taxonomy" id="1188247"/>
    <lineage>
        <taxon>Bacteria</taxon>
        <taxon>Pseudomonadati</taxon>
        <taxon>Pseudomonadota</taxon>
        <taxon>Alphaproteobacteria</taxon>
        <taxon>Rhodothalassiales</taxon>
        <taxon>Rhodothalassiaceae</taxon>
        <taxon>Rhodothalassium</taxon>
    </lineage>
</organism>
<evidence type="ECO:0000256" key="2">
    <source>
        <dbReference type="ARBA" id="ARBA00023239"/>
    </source>
</evidence>
<dbReference type="RefSeq" id="WP_132707035.1">
    <property type="nucleotide sequence ID" value="NZ_JACIGF010000001.1"/>
</dbReference>
<dbReference type="AlphaFoldDB" id="A0A4R2PWL1"/>
<dbReference type="InterPro" id="IPR050500">
    <property type="entry name" value="Phos_Acetyltrans/Butyryltrans"/>
</dbReference>
<comment type="caution">
    <text evidence="6">The sequence shown here is derived from an EMBL/GenBank/DDBJ whole genome shotgun (WGS) entry which is preliminary data.</text>
</comment>
<dbReference type="NCBIfam" id="NF008852">
    <property type="entry name" value="PRK11890.1"/>
    <property type="match status" value="1"/>
</dbReference>
<accession>A0A4R2PWL1</accession>
<keyword evidence="7" id="KW-1185">Reference proteome</keyword>
<dbReference type="SUPFAM" id="SSF54637">
    <property type="entry name" value="Thioesterase/thiol ester dehydrase-isomerase"/>
    <property type="match status" value="1"/>
</dbReference>
<gene>
    <name evidence="6" type="ORF">EV659_101446</name>
</gene>
<dbReference type="Pfam" id="PF01515">
    <property type="entry name" value="PTA_PTB"/>
    <property type="match status" value="1"/>
</dbReference>
<dbReference type="SUPFAM" id="SSF53659">
    <property type="entry name" value="Isocitrate/Isopropylmalate dehydrogenase-like"/>
    <property type="match status" value="1"/>
</dbReference>
<evidence type="ECO:0000256" key="1">
    <source>
        <dbReference type="ARBA" id="ARBA00022679"/>
    </source>
</evidence>
<dbReference type="Pfam" id="PF01575">
    <property type="entry name" value="MaoC_dehydratas"/>
    <property type="match status" value="1"/>
</dbReference>
<dbReference type="OrthoDB" id="9800237at2"/>
<feature type="domain" description="Phosphate acetyl/butaryl transferase" evidence="4">
    <location>
        <begin position="243"/>
        <end position="456"/>
    </location>
</feature>
<dbReference type="PANTHER" id="PTHR43356">
    <property type="entry name" value="PHOSPHATE ACETYLTRANSFERASE"/>
    <property type="match status" value="1"/>
</dbReference>
<dbReference type="Gene3D" id="3.10.129.10">
    <property type="entry name" value="Hotdog Thioesterase"/>
    <property type="match status" value="1"/>
</dbReference>
<dbReference type="Gene3D" id="3.40.718.10">
    <property type="entry name" value="Isopropylmalate Dehydrogenase"/>
    <property type="match status" value="1"/>
</dbReference>
<proteinExistence type="predicted"/>
<feature type="domain" description="MaoC-like" evidence="5">
    <location>
        <begin position="20"/>
        <end position="114"/>
    </location>
</feature>
<evidence type="ECO:0000256" key="3">
    <source>
        <dbReference type="ARBA" id="ARBA00023315"/>
    </source>
</evidence>
<keyword evidence="2" id="KW-0456">Lyase</keyword>
<dbReference type="Proteomes" id="UP000295399">
    <property type="component" value="Unassembled WGS sequence"/>
</dbReference>
<dbReference type="GO" id="GO:0016746">
    <property type="term" value="F:acyltransferase activity"/>
    <property type="evidence" value="ECO:0007669"/>
    <property type="project" value="UniProtKB-KW"/>
</dbReference>
<sequence length="478" mass="49786">MKMIENKTYDELAVGDAASLTRTLSEKDIRLFAALTGDMNPVHVDKAYARDSQFHKIIAHGMWGGSLISAVLGTELPGPGTIYLGQDLRFKAPIGAGDTVTTTVRVAEKKDRNRLTLDCTCTGADGTVLIEGQAHVIAPTTKVRRERARRASVELHGGGARLDAIIDQAAEVAGRLGPVKLGVVHPVDGPSLSGALDAAAKGLVEPVLIGPAAKIREAARALDRSLDGCALVDTEHSHAAADRAVAMARAGEVAALMKGKLHTDELLGAVVRRDGGLRTERRISHVFVMDVPSYERPLLVSDAAINIRPDLDALKDIVANTIDVAHALGTERPKVALLSAVETVDAKLDSTLYASALCKMADRGQITGAELDGPLAFDNAVSEQAAAIKGIRSGVAGHADALIVPDLISGNILAKQLDYLSGAVGAGIVMGARVPIALTSRADEALERVGSAALAVLLHAQALGRGAATVATPQGDLR</sequence>
<protein>
    <submittedName>
        <fullName evidence="6">Phosphate acetyltransferase/phosphate butyryltransferase</fullName>
    </submittedName>
</protein>
<evidence type="ECO:0000313" key="6">
    <source>
        <dbReference type="EMBL" id="TCP38541.1"/>
    </source>
</evidence>
<evidence type="ECO:0000313" key="7">
    <source>
        <dbReference type="Proteomes" id="UP000295399"/>
    </source>
</evidence>